<dbReference type="STRING" id="105231.A0A1Y1I215"/>
<evidence type="ECO:0000259" key="10">
    <source>
        <dbReference type="Pfam" id="PF24762"/>
    </source>
</evidence>
<dbReference type="SUPFAM" id="SSF50978">
    <property type="entry name" value="WD40 repeat-like"/>
    <property type="match status" value="2"/>
</dbReference>
<dbReference type="GO" id="GO:0042073">
    <property type="term" value="P:intraciliary transport"/>
    <property type="evidence" value="ECO:0000318"/>
    <property type="project" value="GO_Central"/>
</dbReference>
<evidence type="ECO:0000256" key="4">
    <source>
        <dbReference type="ARBA" id="ARBA00022737"/>
    </source>
</evidence>
<dbReference type="InterPro" id="IPR056168">
    <property type="entry name" value="TPR_IF140/IFT172/WDR19"/>
</dbReference>
<evidence type="ECO:0000256" key="5">
    <source>
        <dbReference type="ARBA" id="ARBA00022803"/>
    </source>
</evidence>
<dbReference type="InterPro" id="IPR036322">
    <property type="entry name" value="WD40_repeat_dom_sf"/>
</dbReference>
<dbReference type="PANTHER" id="PTHR15722">
    <property type="entry name" value="IFT140/172-RELATED"/>
    <property type="match status" value="1"/>
</dbReference>
<dbReference type="EMBL" id="DF237051">
    <property type="protein sequence ID" value="GAQ82168.1"/>
    <property type="molecule type" value="Genomic_DNA"/>
</dbReference>
<dbReference type="FunFam" id="1.25.40.470:FF:000008">
    <property type="entry name" value="Intraflagellar transport protein 172 homolog"/>
    <property type="match status" value="1"/>
</dbReference>
<dbReference type="Gene3D" id="2.130.10.10">
    <property type="entry name" value="YVTN repeat-like/Quinoprotein amine dehydrogenase"/>
    <property type="match status" value="2"/>
</dbReference>
<keyword evidence="5" id="KW-0802">TPR repeat</keyword>
<gene>
    <name evidence="11" type="ORF">KFL_001020180</name>
</gene>
<feature type="domain" description="IFT80/172/WDR35 TPR" evidence="9">
    <location>
        <begin position="694"/>
        <end position="810"/>
    </location>
</feature>
<keyword evidence="6" id="KW-0969">Cilium</keyword>
<keyword evidence="2" id="KW-0217">Developmental protein</keyword>
<dbReference type="GO" id="GO:0036064">
    <property type="term" value="C:ciliary basal body"/>
    <property type="evidence" value="ECO:0000318"/>
    <property type="project" value="GO_Central"/>
</dbReference>
<dbReference type="FunFam" id="1.25.40.470:FF:000013">
    <property type="entry name" value="intraflagellar transport protein 172 homolog"/>
    <property type="match status" value="1"/>
</dbReference>
<keyword evidence="7" id="KW-0966">Cell projection</keyword>
<dbReference type="GO" id="GO:0005930">
    <property type="term" value="C:axoneme"/>
    <property type="evidence" value="ECO:0000318"/>
    <property type="project" value="GO_Central"/>
</dbReference>
<evidence type="ECO:0000256" key="2">
    <source>
        <dbReference type="ARBA" id="ARBA00022473"/>
    </source>
</evidence>
<dbReference type="InterPro" id="IPR001680">
    <property type="entry name" value="WD40_rpt"/>
</dbReference>
<dbReference type="SMART" id="SM00320">
    <property type="entry name" value="WD40"/>
    <property type="match status" value="5"/>
</dbReference>
<evidence type="ECO:0000256" key="3">
    <source>
        <dbReference type="ARBA" id="ARBA00022574"/>
    </source>
</evidence>
<accession>A0A1Y1I215</accession>
<evidence type="ECO:0000256" key="1">
    <source>
        <dbReference type="ARBA" id="ARBA00004138"/>
    </source>
</evidence>
<dbReference type="GO" id="GO:0030992">
    <property type="term" value="C:intraciliary transport particle B"/>
    <property type="evidence" value="ECO:0000318"/>
    <property type="project" value="GO_Central"/>
</dbReference>
<dbReference type="Pfam" id="PF23387">
    <property type="entry name" value="TPR_IFT80_172"/>
    <property type="match status" value="1"/>
</dbReference>
<evidence type="ECO:0000256" key="8">
    <source>
        <dbReference type="ARBA" id="ARBA00038130"/>
    </source>
</evidence>
<dbReference type="InterPro" id="IPR015943">
    <property type="entry name" value="WD40/YVTN_repeat-like_dom_sf"/>
</dbReference>
<dbReference type="Proteomes" id="UP000054558">
    <property type="component" value="Unassembled WGS sequence"/>
</dbReference>
<dbReference type="Pfam" id="PF24762">
    <property type="entry name" value="TPR_IF140-IFT172"/>
    <property type="match status" value="1"/>
</dbReference>
<feature type="domain" description="IF140/IFT172/WDR19 TPR" evidence="10">
    <location>
        <begin position="1163"/>
        <end position="1341"/>
    </location>
</feature>
<keyword evidence="12" id="KW-1185">Reference proteome</keyword>
<name>A0A1Y1I215_KLENI</name>
<evidence type="ECO:0000256" key="6">
    <source>
        <dbReference type="ARBA" id="ARBA00023069"/>
    </source>
</evidence>
<organism evidence="11 12">
    <name type="scientific">Klebsormidium nitens</name>
    <name type="common">Green alga</name>
    <name type="synonym">Ulothrix nitens</name>
    <dbReference type="NCBI Taxonomy" id="105231"/>
    <lineage>
        <taxon>Eukaryota</taxon>
        <taxon>Viridiplantae</taxon>
        <taxon>Streptophyta</taxon>
        <taxon>Klebsormidiophyceae</taxon>
        <taxon>Klebsormidiales</taxon>
        <taxon>Klebsormidiaceae</taxon>
        <taxon>Klebsormidium</taxon>
    </lineage>
</organism>
<dbReference type="OMA" id="LKRTIWQ"/>
<evidence type="ECO:0000313" key="12">
    <source>
        <dbReference type="Proteomes" id="UP000054558"/>
    </source>
</evidence>
<protein>
    <submittedName>
        <fullName evidence="11">Uncharacterized protein</fullName>
    </submittedName>
</protein>
<sequence>MQLRYARPALQGQEGIAKVTAIAWAPNNRRFAAVTTDRVVQLFDENGERRDKFSTKPAEANGPKTFLVRGMAFSPDSSRLAIAQSDCIVFVYKLGLDWGDKKSICNKFPHSAPVTALEWPAAHPNEVLFGCADGKVRAGQLRTNKSATLYAHPDGSPVVSLACSPDGSAVASGHADGSIYRYVLDDGGSGAAAMRIAQHGCVPTALSWGQALVAAGTDSRMVLYDGNGTVQQQFNYASDDTVREFSSAAFNPSGDTVVLGSFSRLDVFTFNGRKGAWEEVVVKAIDNLYTVTALAWKPDGSRLTTGGMCGNVDLYDACVRKQKYKGKFELTYVSNSQVIVKRLSTGASLAVRSGYGLEITKLNIHQDNYVIARTAETILLGQLETCKLSEIPWRGGGNEKFLLENPQVCMIYNAGELSLIEYGANDVIGTCRTEFVSPFLISVCLNEAREQSAGHGAVSENKKIAHVIDPHTIRVLDLVSGVTAAAINHDSKVDWLELNPRATHLLFRDKRRQLHQFDMVKQERTTLLTFCSYVQWVPESDVIVAQNKNNLCIWYSIDKPEQVSIFNIKGDVQDIERGKGRTAVVVEEGASSVSYTLDEALIDFGGALEDRDFDRAVAILEPLPLTPETKVSGTNHYSGTHHFPRSTRRSFEIGGALEANEALIEFGGALEVRDFDGAVAILEQLPLTPESKALWQRLSTLALDTQQLETAERCYAALGDAPRARFLHKVNKLRRRAAAETGGDGTDFFLVRARMAMLRKEWKQAEGILLEQGKVADAVAMYTNLHRWQDAIAVAEAKNHPDKENLRRTQFQWLLKTGQEGKAGEVKEAEGDLLAAITLYLKGGMPGKAAAVVAKNPTFAFQKANEAEGEKIVAITLNLKRGSAGKGGGGRRQEPDVCFPDRSVNDKRVAMLDVLGVLFSYFAQADLLENIGAMLSKAGLHEKAGDFLEHLGQLERARDAYRAGGAYKKAVDLARRAFPGQVVALEEEWGDWLVARRQLDGAIAHFIEAGNAGKAIEAAMAARQWPRAVQIVEAQDAKVALPYYKRLARHFEASKAYEDAERFFIRAKLPGDAVEMYTRANKWDAAHRVAARFGSEAEAAALFTRRARELEAEGRHKDAEKMYVEVKEYDAAINMYKKNKMFDNMVRLVAKYRPELLPETHVALAQQLEASGHFREAEAHYCDAGDWKSAVQMYRANNLWEDATRVAKTLGGPAASKQVAYAWASSLGGDAGAALLTKLGLVDQAIDYAVENNAFTHAFELCRSSAKHKLLEVHLKHAMWLEDEGRFKEAEEEFIKAEKPKEAIDMYVHQQDWGNAMRVAEHCSPASISDVHAAQGRVLAEAGDYARAEAMLLKAKRADLAIKMYRELRKWEDALRVADEYMPTKVPELQAEMAAALRGDAGGDSAESILGRARALEKGRDYARAIDAYLSLTKEYTPDLNLLEQAWETAVKLAMNYVTERTGDVIGLVAKRLVDIGRCEQAAELYEGIDGHQEAVDIYIVAGLWDKARALSRSAAGARPRLASYVEDAYREHLLANEEADQLVQSGSVVEGLEMYARQGLWQKVHAVAAQQGGDLATGFAARHAQECVQAGNSAEALSVLGAHARALAVPALYELYQHIAYEVLALADDRDAASVRAVADLRAFLRRLTGEMQKAGQKVLPDFQRLLTAAHYSAARAQCREHGLTECVAKLSISLLRYAGEIPADKAFYQAGMACKEMNWLSMAFAFLNRFLDLAEAIDDPQGADALENADFEDTDIPHDFHLPSKHFVDENAREAVRDLVLELSMDQAVDQTLAAAPCDACGKPRYVAALHCASCKVQNAACGVTGYPVPARAKVACKACGIPAIKDEWNRYVQKTLECPHCGGAQNPVYA</sequence>
<comment type="similarity">
    <text evidence="8">Belongs to the IFT172 family.</text>
</comment>
<evidence type="ECO:0000313" key="11">
    <source>
        <dbReference type="EMBL" id="GAQ82168.1"/>
    </source>
</evidence>
<keyword evidence="4" id="KW-0677">Repeat</keyword>
<dbReference type="Gene3D" id="1.25.40.470">
    <property type="match status" value="2"/>
</dbReference>
<dbReference type="InterPro" id="IPR056157">
    <property type="entry name" value="TPR_IFT80_172_dom"/>
</dbReference>
<proteinExistence type="inferred from homology"/>
<keyword evidence="3" id="KW-0853">WD repeat</keyword>
<evidence type="ECO:0000259" key="9">
    <source>
        <dbReference type="Pfam" id="PF23387"/>
    </source>
</evidence>
<comment type="subcellular location">
    <subcellularLocation>
        <location evidence="1">Cell projection</location>
        <location evidence="1">Cilium</location>
    </subcellularLocation>
</comment>
<dbReference type="PANTHER" id="PTHR15722:SF2">
    <property type="entry name" value="INTRAFLAGELLAR TRANSPORT PROTEIN 172 HOMOLOG"/>
    <property type="match status" value="1"/>
</dbReference>
<dbReference type="Pfam" id="PF00400">
    <property type="entry name" value="WD40"/>
    <property type="match status" value="2"/>
</dbReference>
<dbReference type="OrthoDB" id="2186662at2759"/>
<evidence type="ECO:0000256" key="7">
    <source>
        <dbReference type="ARBA" id="ARBA00023273"/>
    </source>
</evidence>
<reference evidence="11 12" key="1">
    <citation type="journal article" date="2014" name="Nat. Commun.">
        <title>Klebsormidium flaccidum genome reveals primary factors for plant terrestrial adaptation.</title>
        <authorList>
            <person name="Hori K."/>
            <person name="Maruyama F."/>
            <person name="Fujisawa T."/>
            <person name="Togashi T."/>
            <person name="Yamamoto N."/>
            <person name="Seo M."/>
            <person name="Sato S."/>
            <person name="Yamada T."/>
            <person name="Mori H."/>
            <person name="Tajima N."/>
            <person name="Moriyama T."/>
            <person name="Ikeuchi M."/>
            <person name="Watanabe M."/>
            <person name="Wada H."/>
            <person name="Kobayashi K."/>
            <person name="Saito M."/>
            <person name="Masuda T."/>
            <person name="Sasaki-Sekimoto Y."/>
            <person name="Mashiguchi K."/>
            <person name="Awai K."/>
            <person name="Shimojima M."/>
            <person name="Masuda S."/>
            <person name="Iwai M."/>
            <person name="Nobusawa T."/>
            <person name="Narise T."/>
            <person name="Kondo S."/>
            <person name="Saito H."/>
            <person name="Sato R."/>
            <person name="Murakawa M."/>
            <person name="Ihara Y."/>
            <person name="Oshima-Yamada Y."/>
            <person name="Ohtaka K."/>
            <person name="Satoh M."/>
            <person name="Sonobe K."/>
            <person name="Ishii M."/>
            <person name="Ohtani R."/>
            <person name="Kanamori-Sato M."/>
            <person name="Honoki R."/>
            <person name="Miyazaki D."/>
            <person name="Mochizuki H."/>
            <person name="Umetsu J."/>
            <person name="Higashi K."/>
            <person name="Shibata D."/>
            <person name="Kamiya Y."/>
            <person name="Sato N."/>
            <person name="Nakamura Y."/>
            <person name="Tabata S."/>
            <person name="Ida S."/>
            <person name="Kurokawa K."/>
            <person name="Ohta H."/>
        </authorList>
    </citation>
    <scope>NUCLEOTIDE SEQUENCE [LARGE SCALE GENOMIC DNA]</scope>
    <source>
        <strain evidence="11 12">NIES-2285</strain>
    </source>
</reference>